<dbReference type="InterPro" id="IPR011050">
    <property type="entry name" value="Pectin_lyase_fold/virulence"/>
</dbReference>
<organism evidence="2 3">
    <name type="scientific">Blattamonas nauphoetae</name>
    <dbReference type="NCBI Taxonomy" id="2049346"/>
    <lineage>
        <taxon>Eukaryota</taxon>
        <taxon>Metamonada</taxon>
        <taxon>Preaxostyla</taxon>
        <taxon>Oxymonadida</taxon>
        <taxon>Blattamonas</taxon>
    </lineage>
</organism>
<proteinExistence type="predicted"/>
<name>A0ABQ9Y3Q6_9EUKA</name>
<sequence length="1171" mass="128158">MDLSSDSANQDVRCAVIVSSTILVSFCEFFWTDVNSIFVLRSSSPSAQTSSSITLDWCTLTNTMHHLTAIVEDMRKNSAADAFNFHMLGTTIANLKVVGADGVCVSQTNHCNNLCSFEGISTTVSEMRIVNVSSQPGEIKQASSLFSQRMVGSHIWGSNNHLSGSLLRDVNGGGSFLCSNCTFDWCHTTSSERPSIVRSTFPATQSHSFPSIHSISNQPEAESDPDDPYTEQTFDGVDRLTITDVAVTFTKCQFKNMKFTITDGSSQHAGGSAVYFTSSTNTESLVSCIFYNCSVIGSFPVYGGCIYMFQLTASINTVTECTFDDWFPGNDEVSPSKYGGAIGAFGTSAPIVISNSNFTLSGGTNTKTNGGFVSSYASLTPSSTTISNCRFVGNAKTPGCFMYIFSKADLPECFSVTDSLILNTNSDLVFVSIAFESLSGFTRTEFTNTSIRYSSASTTTLPHLFVDCTINQCSLYTWSSDVLFLFSGTSFTGKPKTTTKSTIHFFDGTHVVFHQCDFTNCSPPANRSLIEVEIDMLSLVVDTCSFAHCSGGKSIIHLRDTLSFFYFCSFTNVTGTTACVMVLGYEAFNFFESCRFYLLTANRLDIESTSSAEECLSDVAVTRCTSNRQMYFGTSWESRKQLMAVKVGSVATKNKFKVGTWPGDSFSSLPEALATLQPSSPLINSITFSDGNFTETTLLEVSQLVEIIGSGSNVSDSHSTQLTTNGIVSKSTGNLSLQSLRLVPLPSSVLASTEDDASLSVLNVIVENVQKVSANLFKLTSGSSEIRHSSFKNIESAESLVCVSQTSSLVITNSLFLSISRTILQPTPYETTQCASCIEGKTSGTVKLMYSRFGLCTTNGRAGAIDLEGDENSTVEMGYCYFDQNYAGSDVPNSSRGDDVVLKSFDESKTNLDMYTIESLASLFSFLIDSTHSIVHHPYSIDVRSTAADEPLGWSYPNRQVPISFLRKYPLQYLIEHRFRNTFPIHLTVDADYQETMTPFICQNAAVDVMLHGHSSIITVDQQNEVFITLQSADLSFYEVQFVFGELTTPAFTCDKYSSIRLGHTSLELANQTLTHPFIDSIDASVYVTDQHFLQPITLINTPFIRLINAKKSGTLHFMYTTPLLASPLTVPFVIGRPLIHEIDQAETEIDRSQFRRIYSGRCKTASLTEE</sequence>
<comment type="caution">
    <text evidence="2">The sequence shown here is derived from an EMBL/GenBank/DDBJ whole genome shotgun (WGS) entry which is preliminary data.</text>
</comment>
<feature type="compositionally biased region" description="Polar residues" evidence="1">
    <location>
        <begin position="202"/>
        <end position="220"/>
    </location>
</feature>
<reference evidence="2 3" key="1">
    <citation type="journal article" date="2022" name="bioRxiv">
        <title>Genomics of Preaxostyla Flagellates Illuminates Evolutionary Transitions and the Path Towards Mitochondrial Loss.</title>
        <authorList>
            <person name="Novak L.V.F."/>
            <person name="Treitli S.C."/>
            <person name="Pyrih J."/>
            <person name="Halakuc P."/>
            <person name="Pipaliya S.V."/>
            <person name="Vacek V."/>
            <person name="Brzon O."/>
            <person name="Soukal P."/>
            <person name="Eme L."/>
            <person name="Dacks J.B."/>
            <person name="Karnkowska A."/>
            <person name="Elias M."/>
            <person name="Hampl V."/>
        </authorList>
    </citation>
    <scope>NUCLEOTIDE SEQUENCE [LARGE SCALE GENOMIC DNA]</scope>
    <source>
        <strain evidence="2">NAU3</strain>
        <tissue evidence="2">Gut</tissue>
    </source>
</reference>
<keyword evidence="3" id="KW-1185">Reference proteome</keyword>
<evidence type="ECO:0000313" key="3">
    <source>
        <dbReference type="Proteomes" id="UP001281761"/>
    </source>
</evidence>
<accession>A0ABQ9Y3Q6</accession>
<evidence type="ECO:0000313" key="2">
    <source>
        <dbReference type="EMBL" id="KAK2958328.1"/>
    </source>
</evidence>
<dbReference type="EMBL" id="JARBJD010000038">
    <property type="protein sequence ID" value="KAK2958328.1"/>
    <property type="molecule type" value="Genomic_DNA"/>
</dbReference>
<protein>
    <submittedName>
        <fullName evidence="2">Uncharacterized protein</fullName>
    </submittedName>
</protein>
<feature type="region of interest" description="Disordered" evidence="1">
    <location>
        <begin position="202"/>
        <end position="232"/>
    </location>
</feature>
<dbReference type="SUPFAM" id="SSF51126">
    <property type="entry name" value="Pectin lyase-like"/>
    <property type="match status" value="2"/>
</dbReference>
<gene>
    <name evidence="2" type="ORF">BLNAU_6598</name>
</gene>
<evidence type="ECO:0000256" key="1">
    <source>
        <dbReference type="SAM" id="MobiDB-lite"/>
    </source>
</evidence>
<dbReference type="Proteomes" id="UP001281761">
    <property type="component" value="Unassembled WGS sequence"/>
</dbReference>